<evidence type="ECO:0000313" key="2">
    <source>
        <dbReference type="Proteomes" id="UP000008888"/>
    </source>
</evidence>
<dbReference type="KEGG" id="mmt:Metme_3103"/>
<dbReference type="AlphaFoldDB" id="G0A3K9"/>
<accession>G0A3K9</accession>
<reference evidence="2" key="3">
    <citation type="submission" date="2011-05" db="EMBL/GenBank/DDBJ databases">
        <title>Complete sequence of Methylomonas methanica MC09.</title>
        <authorList>
            <consortium name="US DOE Joint Genome Institute"/>
            <person name="Lucas S."/>
            <person name="Han J."/>
            <person name="Lapidus A."/>
            <person name="Cheng J.-F."/>
            <person name="Goodwin L."/>
            <person name="Pitluck S."/>
            <person name="Peters L."/>
            <person name="Mikhailova N."/>
            <person name="Teshima H."/>
            <person name="Han C."/>
            <person name="Tapia R."/>
            <person name="Land M."/>
            <person name="Hauser L."/>
            <person name="Kyrpides N."/>
            <person name="Ivanova N."/>
            <person name="Pagani I."/>
            <person name="Stein L."/>
            <person name="Woyke T."/>
        </authorList>
    </citation>
    <scope>NUCLEOTIDE SEQUENCE [LARGE SCALE GENOMIC DNA]</scope>
    <source>
        <strain evidence="2">MC09</strain>
    </source>
</reference>
<sequence>MMKHKSDPFLAQASLMLVIMLVVYALGGDSGNLDHLIAAR</sequence>
<reference evidence="1 2" key="1">
    <citation type="journal article" date="2011" name="J. Bacteriol.">
        <title>Complete Genome Sequence of the Aerobic Marine Methanotroph Methylomonas methanica MC09.</title>
        <authorList>
            <person name="Boden R."/>
            <person name="Cunliffe M."/>
            <person name="Scanlan J."/>
            <person name="Moussard H."/>
            <person name="Kits K.D."/>
            <person name="Klotz M.G."/>
            <person name="Jetten M.S."/>
            <person name="Vuilleumier S."/>
            <person name="Han J."/>
            <person name="Peters L."/>
            <person name="Mikhailova N."/>
            <person name="Teshima H."/>
            <person name="Tapia R."/>
            <person name="Kyrpides N."/>
            <person name="Ivanova N."/>
            <person name="Pagani I."/>
            <person name="Cheng J.F."/>
            <person name="Goodwin L."/>
            <person name="Han C."/>
            <person name="Hauser L."/>
            <person name="Land M.L."/>
            <person name="Lapidus A."/>
            <person name="Lucas S."/>
            <person name="Pitluck S."/>
            <person name="Woyke T."/>
            <person name="Stein L."/>
            <person name="Murrell J.C."/>
        </authorList>
    </citation>
    <scope>NUCLEOTIDE SEQUENCE [LARGE SCALE GENOMIC DNA]</scope>
    <source>
        <strain evidence="1 2">MC09</strain>
    </source>
</reference>
<organism evidence="1 2">
    <name type="scientific">Methylomonas methanica (strain DSM 25384 / MC09)</name>
    <dbReference type="NCBI Taxonomy" id="857087"/>
    <lineage>
        <taxon>Bacteria</taxon>
        <taxon>Pseudomonadati</taxon>
        <taxon>Pseudomonadota</taxon>
        <taxon>Gammaproteobacteria</taxon>
        <taxon>Methylococcales</taxon>
        <taxon>Methylococcaceae</taxon>
        <taxon>Methylomonas</taxon>
    </lineage>
</organism>
<keyword evidence="2" id="KW-1185">Reference proteome</keyword>
<dbReference type="Proteomes" id="UP000008888">
    <property type="component" value="Chromosome"/>
</dbReference>
<dbReference type="HOGENOM" id="CLU_3292301_0_0_6"/>
<protein>
    <submittedName>
        <fullName evidence="1">Uncharacterized protein</fullName>
    </submittedName>
</protein>
<dbReference type="EMBL" id="CP002738">
    <property type="protein sequence ID" value="AEG01481.1"/>
    <property type="molecule type" value="Genomic_DNA"/>
</dbReference>
<dbReference type="STRING" id="857087.Metme_3103"/>
<reference key="2">
    <citation type="submission" date="2011-05" db="EMBL/GenBank/DDBJ databases">
        <title>Complete genome sequence of the aerobic marine methanotroph Methylomonas methanica MC09.</title>
        <authorList>
            <person name="Boden R."/>
            <person name="Cunliffe M."/>
            <person name="Scanlan J."/>
            <person name="Moussard H."/>
            <person name="Kits K.D."/>
            <person name="Klotz M."/>
            <person name="Jetten M."/>
            <person name="Vuilleumier S."/>
            <person name="Han J."/>
            <person name="Peters L."/>
            <person name="Mikhailova N."/>
            <person name="Teshima H."/>
            <person name="Tapia R."/>
            <person name="Kyrpides N."/>
            <person name="Ivanova N."/>
            <person name="Pagani I."/>
            <person name="Cheng J.-F."/>
            <person name="Goodwin L."/>
            <person name="Han C."/>
            <person name="Hauser L."/>
            <person name="Land M."/>
            <person name="Lapidus A."/>
            <person name="Lucas S."/>
            <person name="Pitluck S."/>
            <person name="Woyke T."/>
            <person name="Stein L.Y."/>
            <person name="Murrell C."/>
        </authorList>
    </citation>
    <scope>NUCLEOTIDE SEQUENCE</scope>
    <source>
        <strain>MC09</strain>
    </source>
</reference>
<gene>
    <name evidence="1" type="ordered locus">Metme_3103</name>
</gene>
<proteinExistence type="predicted"/>
<evidence type="ECO:0000313" key="1">
    <source>
        <dbReference type="EMBL" id="AEG01481.1"/>
    </source>
</evidence>
<name>G0A3K9_METMM</name>
<dbReference type="RefSeq" id="WP_013819708.1">
    <property type="nucleotide sequence ID" value="NC_015572.1"/>
</dbReference>